<protein>
    <submittedName>
        <fullName evidence="1">Uncharacterized protein</fullName>
    </submittedName>
</protein>
<name>A0A6A6S6I3_9PLEO</name>
<proteinExistence type="predicted"/>
<dbReference type="EMBL" id="MU006781">
    <property type="protein sequence ID" value="KAF2642353.1"/>
    <property type="molecule type" value="Genomic_DNA"/>
</dbReference>
<evidence type="ECO:0000313" key="2">
    <source>
        <dbReference type="Proteomes" id="UP000799753"/>
    </source>
</evidence>
<reference evidence="1" key="1">
    <citation type="journal article" date="2020" name="Stud. Mycol.">
        <title>101 Dothideomycetes genomes: a test case for predicting lifestyles and emergence of pathogens.</title>
        <authorList>
            <person name="Haridas S."/>
            <person name="Albert R."/>
            <person name="Binder M."/>
            <person name="Bloem J."/>
            <person name="Labutti K."/>
            <person name="Salamov A."/>
            <person name="Andreopoulos B."/>
            <person name="Baker S."/>
            <person name="Barry K."/>
            <person name="Bills G."/>
            <person name="Bluhm B."/>
            <person name="Cannon C."/>
            <person name="Castanera R."/>
            <person name="Culley D."/>
            <person name="Daum C."/>
            <person name="Ezra D."/>
            <person name="Gonzalez J."/>
            <person name="Henrissat B."/>
            <person name="Kuo A."/>
            <person name="Liang C."/>
            <person name="Lipzen A."/>
            <person name="Lutzoni F."/>
            <person name="Magnuson J."/>
            <person name="Mondo S."/>
            <person name="Nolan M."/>
            <person name="Ohm R."/>
            <person name="Pangilinan J."/>
            <person name="Park H.-J."/>
            <person name="Ramirez L."/>
            <person name="Alfaro M."/>
            <person name="Sun H."/>
            <person name="Tritt A."/>
            <person name="Yoshinaga Y."/>
            <person name="Zwiers L.-H."/>
            <person name="Turgeon B."/>
            <person name="Goodwin S."/>
            <person name="Spatafora J."/>
            <person name="Crous P."/>
            <person name="Grigoriev I."/>
        </authorList>
    </citation>
    <scope>NUCLEOTIDE SEQUENCE</scope>
    <source>
        <strain evidence="1">CBS 473.64</strain>
    </source>
</reference>
<evidence type="ECO:0000313" key="1">
    <source>
        <dbReference type="EMBL" id="KAF2642353.1"/>
    </source>
</evidence>
<accession>A0A6A6S6I3</accession>
<dbReference type="AlphaFoldDB" id="A0A6A6S6I3"/>
<gene>
    <name evidence="1" type="ORF">P280DRAFT_263677</name>
</gene>
<keyword evidence="2" id="KW-1185">Reference proteome</keyword>
<organism evidence="1 2">
    <name type="scientific">Massarina eburnea CBS 473.64</name>
    <dbReference type="NCBI Taxonomy" id="1395130"/>
    <lineage>
        <taxon>Eukaryota</taxon>
        <taxon>Fungi</taxon>
        <taxon>Dikarya</taxon>
        <taxon>Ascomycota</taxon>
        <taxon>Pezizomycotina</taxon>
        <taxon>Dothideomycetes</taxon>
        <taxon>Pleosporomycetidae</taxon>
        <taxon>Pleosporales</taxon>
        <taxon>Massarineae</taxon>
        <taxon>Massarinaceae</taxon>
        <taxon>Massarina</taxon>
    </lineage>
</organism>
<dbReference type="Proteomes" id="UP000799753">
    <property type="component" value="Unassembled WGS sequence"/>
</dbReference>
<sequence>MQVRRNHLLARHLRPGMVTMEGGRPRADWVGRRRMPFIEMDNSGENHELYQPHVELKGSRGGYELDGTRGGYVSYPQHELSGTECRRRVEEAAEGGDGTYRASGTCAGAMKAMKRKGWRESQCRLSRKLAAAVAARPAGPSHQNFLYDCTPTPSPTLMFCILQLPFRGHTY</sequence>